<evidence type="ECO:0000313" key="1">
    <source>
        <dbReference type="EMBL" id="MFD1191571.1"/>
    </source>
</evidence>
<gene>
    <name evidence="1" type="ORF">ACFQ27_13355</name>
</gene>
<protein>
    <submittedName>
        <fullName evidence="1">Uncharacterized protein</fullName>
    </submittedName>
</protein>
<accession>A0ABW3T3T8</accession>
<evidence type="ECO:0000313" key="2">
    <source>
        <dbReference type="Proteomes" id="UP001597216"/>
    </source>
</evidence>
<comment type="caution">
    <text evidence="1">The sequence shown here is derived from an EMBL/GenBank/DDBJ whole genome shotgun (WGS) entry which is preliminary data.</text>
</comment>
<proteinExistence type="predicted"/>
<keyword evidence="2" id="KW-1185">Reference proteome</keyword>
<reference evidence="2" key="1">
    <citation type="journal article" date="2019" name="Int. J. Syst. Evol. Microbiol.">
        <title>The Global Catalogue of Microorganisms (GCM) 10K type strain sequencing project: providing services to taxonomists for standard genome sequencing and annotation.</title>
        <authorList>
            <consortium name="The Broad Institute Genomics Platform"/>
            <consortium name="The Broad Institute Genome Sequencing Center for Infectious Disease"/>
            <person name="Wu L."/>
            <person name="Ma J."/>
        </authorList>
    </citation>
    <scope>NUCLEOTIDE SEQUENCE [LARGE SCALE GENOMIC DNA]</scope>
    <source>
        <strain evidence="2">CCUG 55074</strain>
    </source>
</reference>
<dbReference type="RefSeq" id="WP_377353920.1">
    <property type="nucleotide sequence ID" value="NZ_JBHTLQ010000030.1"/>
</dbReference>
<sequence length="110" mass="11841">MQSELLQTITDLKAENAALKAPQRPSPELDAILKAGKRVGSVVCARQVRAGMWCFATITIGPDFSSAGPIQYRDYLLELAQAEGHMQRGGAGQSPAVTVFRPVCRVIGRT</sequence>
<organism evidence="1 2">
    <name type="scientific">Phenylobacterium conjunctum</name>
    <dbReference type="NCBI Taxonomy" id="1298959"/>
    <lineage>
        <taxon>Bacteria</taxon>
        <taxon>Pseudomonadati</taxon>
        <taxon>Pseudomonadota</taxon>
        <taxon>Alphaproteobacteria</taxon>
        <taxon>Caulobacterales</taxon>
        <taxon>Caulobacteraceae</taxon>
        <taxon>Phenylobacterium</taxon>
    </lineage>
</organism>
<dbReference type="EMBL" id="JBHTLQ010000030">
    <property type="protein sequence ID" value="MFD1191571.1"/>
    <property type="molecule type" value="Genomic_DNA"/>
</dbReference>
<name>A0ABW3T3T8_9CAUL</name>
<dbReference type="Proteomes" id="UP001597216">
    <property type="component" value="Unassembled WGS sequence"/>
</dbReference>